<organism evidence="1 2">
    <name type="scientific">Rhododendron williamsianum</name>
    <dbReference type="NCBI Taxonomy" id="262921"/>
    <lineage>
        <taxon>Eukaryota</taxon>
        <taxon>Viridiplantae</taxon>
        <taxon>Streptophyta</taxon>
        <taxon>Embryophyta</taxon>
        <taxon>Tracheophyta</taxon>
        <taxon>Spermatophyta</taxon>
        <taxon>Magnoliopsida</taxon>
        <taxon>eudicotyledons</taxon>
        <taxon>Gunneridae</taxon>
        <taxon>Pentapetalae</taxon>
        <taxon>asterids</taxon>
        <taxon>Ericales</taxon>
        <taxon>Ericaceae</taxon>
        <taxon>Ericoideae</taxon>
        <taxon>Rhodoreae</taxon>
        <taxon>Rhododendron</taxon>
    </lineage>
</organism>
<dbReference type="OrthoDB" id="66620at2759"/>
<dbReference type="PANTHER" id="PTHR48040:SF6">
    <property type="entry name" value="ABC TRANSPORTER DOMAIN-CONTAINING PROTEIN"/>
    <property type="match status" value="1"/>
</dbReference>
<gene>
    <name evidence="1" type="ORF">C3L33_08925</name>
</gene>
<accession>A0A6A4LUQ9</accession>
<dbReference type="EMBL" id="QEFC01001192">
    <property type="protein sequence ID" value="KAE9459169.1"/>
    <property type="molecule type" value="Genomic_DNA"/>
</dbReference>
<evidence type="ECO:0000313" key="1">
    <source>
        <dbReference type="EMBL" id="KAE9459169.1"/>
    </source>
</evidence>
<evidence type="ECO:0000313" key="2">
    <source>
        <dbReference type="Proteomes" id="UP000428333"/>
    </source>
</evidence>
<comment type="caution">
    <text evidence="1">The sequence shown here is derived from an EMBL/GenBank/DDBJ whole genome shotgun (WGS) entry which is preliminary data.</text>
</comment>
<keyword evidence="2" id="KW-1185">Reference proteome</keyword>
<protein>
    <recommendedName>
        <fullName evidence="3">ABC-transporter N-terminal domain-containing protein</fullName>
    </recommendedName>
</protein>
<dbReference type="PANTHER" id="PTHR48040">
    <property type="entry name" value="PLEIOTROPIC DRUG RESISTANCE PROTEIN 1-LIKE ISOFORM X1"/>
    <property type="match status" value="1"/>
</dbReference>
<sequence>MWNSSVNMFARTGENRAEDDEETLRWAALQRSPTYIQARTSFFRNVAGEVSLVDVRNLEIQEKGQVLDKLIDAVNEDTELFFNRIRKRFNAPCMAMGRVLINPSRPTPKHTCNRSISVSVSASVSVSVSN</sequence>
<evidence type="ECO:0008006" key="3">
    <source>
        <dbReference type="Google" id="ProtNLM"/>
    </source>
</evidence>
<dbReference type="Proteomes" id="UP000428333">
    <property type="component" value="Linkage Group LG05"/>
</dbReference>
<feature type="non-terminal residue" evidence="1">
    <location>
        <position position="1"/>
    </location>
</feature>
<proteinExistence type="predicted"/>
<name>A0A6A4LUQ9_9ERIC</name>
<reference evidence="1 2" key="1">
    <citation type="journal article" date="2019" name="Genome Biol. Evol.">
        <title>The Rhododendron genome and chromosomal organization provide insight into shared whole-genome duplications across the heath family (Ericaceae).</title>
        <authorList>
            <person name="Soza V.L."/>
            <person name="Lindsley D."/>
            <person name="Waalkes A."/>
            <person name="Ramage E."/>
            <person name="Patwardhan R.P."/>
            <person name="Burton J.N."/>
            <person name="Adey A."/>
            <person name="Kumar A."/>
            <person name="Qiu R."/>
            <person name="Shendure J."/>
            <person name="Hall B."/>
        </authorList>
    </citation>
    <scope>NUCLEOTIDE SEQUENCE [LARGE SCALE GENOMIC DNA]</scope>
    <source>
        <strain evidence="1">RSF 1966-606</strain>
    </source>
</reference>
<dbReference type="AlphaFoldDB" id="A0A6A4LUQ9"/>